<feature type="domain" description="Effector-associated" evidence="2">
    <location>
        <begin position="75"/>
        <end position="154"/>
    </location>
</feature>
<keyword evidence="4" id="KW-1185">Reference proteome</keyword>
<name>Q0REV1_FRAAA</name>
<evidence type="ECO:0000313" key="3">
    <source>
        <dbReference type="EMBL" id="CAJ64003.1"/>
    </source>
</evidence>
<sequence length="165" mass="16929">MVSDRHDSQPNSLAVSFGDVGTLDNRGGFLGAQVNLGPAGAERPRAGSPAATPHAASDDARGAGSDAEDAGGDAGLSEAEISELATIYSSRSSAGRLLVRAGLPPQRVPEWAGDAAEFWRGLSDLLTFGVLVDGRRRLLRAALDDFPANRVLASAPGIRPTGPEA</sequence>
<protein>
    <recommendedName>
        <fullName evidence="2">Effector-associated domain-containing protein</fullName>
    </recommendedName>
</protein>
<proteinExistence type="predicted"/>
<dbReference type="eggNOG" id="ENOG502ZH41">
    <property type="taxonomic scope" value="Bacteria"/>
</dbReference>
<evidence type="ECO:0000259" key="2">
    <source>
        <dbReference type="Pfam" id="PF19955"/>
    </source>
</evidence>
<organism evidence="3 4">
    <name type="scientific">Frankia alni (strain DSM 45986 / CECT 9034 / ACN14a)</name>
    <dbReference type="NCBI Taxonomy" id="326424"/>
    <lineage>
        <taxon>Bacteria</taxon>
        <taxon>Bacillati</taxon>
        <taxon>Actinomycetota</taxon>
        <taxon>Actinomycetes</taxon>
        <taxon>Frankiales</taxon>
        <taxon>Frankiaceae</taxon>
        <taxon>Frankia</taxon>
    </lineage>
</organism>
<evidence type="ECO:0000313" key="4">
    <source>
        <dbReference type="Proteomes" id="UP000000657"/>
    </source>
</evidence>
<feature type="region of interest" description="Disordered" evidence="1">
    <location>
        <begin position="31"/>
        <end position="76"/>
    </location>
</feature>
<dbReference type="KEGG" id="fal:FRAAL5370"/>
<dbReference type="RefSeq" id="WP_011606455.1">
    <property type="nucleotide sequence ID" value="NC_008278.1"/>
</dbReference>
<reference evidence="3 4" key="1">
    <citation type="journal article" date="2007" name="Genome Res.">
        <title>Genome characteristics of facultatively symbiotic Frankia sp. strains reflect host range and host plant biogeography.</title>
        <authorList>
            <person name="Normand P."/>
            <person name="Lapierre P."/>
            <person name="Tisa L.S."/>
            <person name="Gogarten J.P."/>
            <person name="Alloisio N."/>
            <person name="Bagnarol E."/>
            <person name="Bassi C.A."/>
            <person name="Berry A.M."/>
            <person name="Bickhart D.M."/>
            <person name="Choisne N."/>
            <person name="Couloux A."/>
            <person name="Cournoyer B."/>
            <person name="Cruveiller S."/>
            <person name="Daubin V."/>
            <person name="Demange N."/>
            <person name="Francino M.P."/>
            <person name="Goltsman E."/>
            <person name="Huang Y."/>
            <person name="Kopp O.R."/>
            <person name="Labarre L."/>
            <person name="Lapidus A."/>
            <person name="Lavire C."/>
            <person name="Marechal J."/>
            <person name="Martinez M."/>
            <person name="Mastronunzio J.E."/>
            <person name="Mullin B.C."/>
            <person name="Niemann J."/>
            <person name="Pujic P."/>
            <person name="Rawnsley T."/>
            <person name="Rouy Z."/>
            <person name="Schenowitz C."/>
            <person name="Sellstedt A."/>
            <person name="Tavares F."/>
            <person name="Tomkins J.P."/>
            <person name="Vallenet D."/>
            <person name="Valverde C."/>
            <person name="Wall L.G."/>
            <person name="Wang Y."/>
            <person name="Medigue C."/>
            <person name="Benson D.R."/>
        </authorList>
    </citation>
    <scope>NUCLEOTIDE SEQUENCE [LARGE SCALE GENOMIC DNA]</scope>
    <source>
        <strain evidence="4">DSM 45986 / CECT 9034 / ACN14a</strain>
    </source>
</reference>
<dbReference type="EMBL" id="CT573213">
    <property type="protein sequence ID" value="CAJ64003.1"/>
    <property type="molecule type" value="Genomic_DNA"/>
</dbReference>
<evidence type="ECO:0000256" key="1">
    <source>
        <dbReference type="SAM" id="MobiDB-lite"/>
    </source>
</evidence>
<dbReference type="HOGENOM" id="CLU_1608422_0_0_11"/>
<dbReference type="Pfam" id="PF19955">
    <property type="entry name" value="EAD1"/>
    <property type="match status" value="1"/>
</dbReference>
<dbReference type="InterPro" id="IPR045430">
    <property type="entry name" value="EAD1"/>
</dbReference>
<dbReference type="AlphaFoldDB" id="Q0REV1"/>
<dbReference type="Proteomes" id="UP000000657">
    <property type="component" value="Chromosome"/>
</dbReference>
<accession>Q0REV1</accession>
<dbReference type="STRING" id="326424.FRAAL5370"/>
<gene>
    <name evidence="3" type="ordered locus">FRAAL5370</name>
</gene>